<sequence>MDVSQSSAKLLPETPKVSSPLPAERSQSLPETLVSETLRAKEVEQASKLIKRMFIDESEEEAVDQPSKSIEDVFKEDDESQLRVLDDNEDAMEITPEDLHYDSQRIQNIPKSGVLNKNAGIYKAYSNLHSEKYDNVWLASEKKQEKITLPKEVSADEEANAKQVAKKQETDGKIKQTTKNDKPKRRKVLRVKKRLGFKNKNKQTKPESKIIKEQNQTSMNVNMKRKDKEENHVKSDGQVLNFLKSHQTMEKETFPEANLSTELPNTTTKVKKLENVATIDFHSEIGNKHQNPHKINSPEQSTSKERKDYVVTFLRRIGKKLLSDYKPVKQSSKPEWVSMYRTEDGDANNNYYVQSFNYRGDQNKDAKDVIKLTQWTSLRNQPQKK</sequence>
<gene>
    <name evidence="2" type="ORF">X975_23365</name>
</gene>
<accession>A0A087UKW9</accession>
<name>A0A087UKW9_STEMI</name>
<reference evidence="2 3" key="1">
    <citation type="submission" date="2013-11" db="EMBL/GenBank/DDBJ databases">
        <title>Genome sequencing of Stegodyphus mimosarum.</title>
        <authorList>
            <person name="Bechsgaard J."/>
        </authorList>
    </citation>
    <scope>NUCLEOTIDE SEQUENCE [LARGE SCALE GENOMIC DNA]</scope>
</reference>
<feature type="non-terminal residue" evidence="2">
    <location>
        <position position="385"/>
    </location>
</feature>
<evidence type="ECO:0000313" key="3">
    <source>
        <dbReference type="Proteomes" id="UP000054359"/>
    </source>
</evidence>
<feature type="compositionally biased region" description="Basic residues" evidence="1">
    <location>
        <begin position="182"/>
        <end position="203"/>
    </location>
</feature>
<dbReference type="Proteomes" id="UP000054359">
    <property type="component" value="Unassembled WGS sequence"/>
</dbReference>
<dbReference type="AlphaFoldDB" id="A0A087UKW9"/>
<keyword evidence="3" id="KW-1185">Reference proteome</keyword>
<feature type="region of interest" description="Disordered" evidence="1">
    <location>
        <begin position="1"/>
        <end position="30"/>
    </location>
</feature>
<evidence type="ECO:0000313" key="2">
    <source>
        <dbReference type="EMBL" id="KFM78008.1"/>
    </source>
</evidence>
<proteinExistence type="predicted"/>
<dbReference type="EMBL" id="KK120301">
    <property type="protein sequence ID" value="KFM78008.1"/>
    <property type="molecule type" value="Genomic_DNA"/>
</dbReference>
<feature type="compositionally biased region" description="Basic and acidic residues" evidence="1">
    <location>
        <begin position="166"/>
        <end position="181"/>
    </location>
</feature>
<protein>
    <submittedName>
        <fullName evidence="2">Uncharacterized protein</fullName>
    </submittedName>
</protein>
<evidence type="ECO:0000256" key="1">
    <source>
        <dbReference type="SAM" id="MobiDB-lite"/>
    </source>
</evidence>
<feature type="region of interest" description="Disordered" evidence="1">
    <location>
        <begin position="149"/>
        <end position="221"/>
    </location>
</feature>
<organism evidence="2 3">
    <name type="scientific">Stegodyphus mimosarum</name>
    <name type="common">African social velvet spider</name>
    <dbReference type="NCBI Taxonomy" id="407821"/>
    <lineage>
        <taxon>Eukaryota</taxon>
        <taxon>Metazoa</taxon>
        <taxon>Ecdysozoa</taxon>
        <taxon>Arthropoda</taxon>
        <taxon>Chelicerata</taxon>
        <taxon>Arachnida</taxon>
        <taxon>Araneae</taxon>
        <taxon>Araneomorphae</taxon>
        <taxon>Entelegynae</taxon>
        <taxon>Eresoidea</taxon>
        <taxon>Eresidae</taxon>
        <taxon>Stegodyphus</taxon>
    </lineage>
</organism>